<keyword evidence="4" id="KW-1133">Transmembrane helix</keyword>
<dbReference type="InterPro" id="IPR037250">
    <property type="entry name" value="NEAT_dom_sf"/>
</dbReference>
<dbReference type="GO" id="GO:0030313">
    <property type="term" value="C:cell envelope"/>
    <property type="evidence" value="ECO:0007669"/>
    <property type="project" value="UniProtKB-SubCell"/>
</dbReference>
<feature type="domain" description="NEAT" evidence="5">
    <location>
        <begin position="3"/>
        <end position="136"/>
    </location>
</feature>
<evidence type="ECO:0000313" key="7">
    <source>
        <dbReference type="Proteomes" id="UP000051621"/>
    </source>
</evidence>
<evidence type="ECO:0000256" key="3">
    <source>
        <dbReference type="SAM" id="MobiDB-lite"/>
    </source>
</evidence>
<evidence type="ECO:0000256" key="2">
    <source>
        <dbReference type="ARBA" id="ARBA00022729"/>
    </source>
</evidence>
<organism evidence="6 7">
    <name type="scientific">Liquorilactobacillus capillatus DSM 19910</name>
    <dbReference type="NCBI Taxonomy" id="1423731"/>
    <lineage>
        <taxon>Bacteria</taxon>
        <taxon>Bacillati</taxon>
        <taxon>Bacillota</taxon>
        <taxon>Bacilli</taxon>
        <taxon>Lactobacillales</taxon>
        <taxon>Lactobacillaceae</taxon>
        <taxon>Liquorilactobacillus</taxon>
    </lineage>
</organism>
<feature type="region of interest" description="Disordered" evidence="3">
    <location>
        <begin position="146"/>
        <end position="199"/>
    </location>
</feature>
<comment type="subcellular location">
    <subcellularLocation>
        <location evidence="1">Cell envelope</location>
    </subcellularLocation>
</comment>
<evidence type="ECO:0000256" key="1">
    <source>
        <dbReference type="ARBA" id="ARBA00004196"/>
    </source>
</evidence>
<evidence type="ECO:0000256" key="4">
    <source>
        <dbReference type="SAM" id="Phobius"/>
    </source>
</evidence>
<proteinExistence type="predicted"/>
<dbReference type="STRING" id="1423731.FC81_GL001711"/>
<reference evidence="6 7" key="1">
    <citation type="journal article" date="2015" name="Genome Announc.">
        <title>Expanding the biotechnology potential of lactobacilli through comparative genomics of 213 strains and associated genera.</title>
        <authorList>
            <person name="Sun Z."/>
            <person name="Harris H.M."/>
            <person name="McCann A."/>
            <person name="Guo C."/>
            <person name="Argimon S."/>
            <person name="Zhang W."/>
            <person name="Yang X."/>
            <person name="Jeffery I.B."/>
            <person name="Cooney J.C."/>
            <person name="Kagawa T.F."/>
            <person name="Liu W."/>
            <person name="Song Y."/>
            <person name="Salvetti E."/>
            <person name="Wrobel A."/>
            <person name="Rasinkangas P."/>
            <person name="Parkhill J."/>
            <person name="Rea M.C."/>
            <person name="O'Sullivan O."/>
            <person name="Ritari J."/>
            <person name="Douillard F.P."/>
            <person name="Paul Ross R."/>
            <person name="Yang R."/>
            <person name="Briner A.E."/>
            <person name="Felis G.E."/>
            <person name="de Vos W.M."/>
            <person name="Barrangou R."/>
            <person name="Klaenhammer T.R."/>
            <person name="Caufield P.W."/>
            <person name="Cui Y."/>
            <person name="Zhang H."/>
            <person name="O'Toole P.W."/>
        </authorList>
    </citation>
    <scope>NUCLEOTIDE SEQUENCE [LARGE SCALE GENOMIC DNA]</scope>
    <source>
        <strain evidence="6 7">DSM 19910</strain>
    </source>
</reference>
<dbReference type="Proteomes" id="UP000051621">
    <property type="component" value="Unassembled WGS sequence"/>
</dbReference>
<keyword evidence="7" id="KW-1185">Reference proteome</keyword>
<dbReference type="InterPro" id="IPR006635">
    <property type="entry name" value="NEAT_dom"/>
</dbReference>
<evidence type="ECO:0000259" key="5">
    <source>
        <dbReference type="PROSITE" id="PS50978"/>
    </source>
</evidence>
<protein>
    <recommendedName>
        <fullName evidence="5">NEAT domain-containing protein</fullName>
    </recommendedName>
</protein>
<feature type="transmembrane region" description="Helical" evidence="4">
    <location>
        <begin position="222"/>
        <end position="240"/>
    </location>
</feature>
<dbReference type="SUPFAM" id="SSF158911">
    <property type="entry name" value="NEAT domain-like"/>
    <property type="match status" value="1"/>
</dbReference>
<accession>A0A0R1LYX4</accession>
<keyword evidence="4" id="KW-0812">Transmembrane</keyword>
<feature type="compositionally biased region" description="Polar residues" evidence="3">
    <location>
        <begin position="181"/>
        <end position="199"/>
    </location>
</feature>
<name>A0A0R1LYX4_9LACO</name>
<sequence length="245" mass="26724">MAAKTTVYHADYTIREPIKNNKSAVDGYFNKPAVVRLEDGHYKVIINIITNHDLGSFPFQVIRINGLEPEVEKKTLGQQDYYTFSFITQDVHQKIYGLLKVDIVSSNYHYQGGFNIDLDAKKIPLLTEQTTKSVVATGQTETATSKKVSERKTAASTSVTQKAALGQETAGKQTDTEMKQSRSTSTKKTIDAANNANSNLKDTNKATAAAKKKTASFDTGKILLVLGIVLALGVGGWGLVSNYRG</sequence>
<dbReference type="PROSITE" id="PS50978">
    <property type="entry name" value="NEAT"/>
    <property type="match status" value="1"/>
</dbReference>
<comment type="caution">
    <text evidence="6">The sequence shown here is derived from an EMBL/GenBank/DDBJ whole genome shotgun (WGS) entry which is preliminary data.</text>
</comment>
<evidence type="ECO:0000313" key="6">
    <source>
        <dbReference type="EMBL" id="KRL00877.1"/>
    </source>
</evidence>
<gene>
    <name evidence="6" type="ORF">FC81_GL001711</name>
</gene>
<dbReference type="Gene3D" id="2.60.40.1850">
    <property type="match status" value="1"/>
</dbReference>
<keyword evidence="2" id="KW-0732">Signal</keyword>
<dbReference type="AlphaFoldDB" id="A0A0R1LYX4"/>
<dbReference type="PATRIC" id="fig|1423731.3.peg.1754"/>
<keyword evidence="4" id="KW-0472">Membrane</keyword>
<dbReference type="EMBL" id="AZEF01000032">
    <property type="protein sequence ID" value="KRL00877.1"/>
    <property type="molecule type" value="Genomic_DNA"/>
</dbReference>